<dbReference type="GO" id="GO:0002376">
    <property type="term" value="P:immune system process"/>
    <property type="evidence" value="ECO:0007669"/>
    <property type="project" value="UniProtKB-KW"/>
</dbReference>
<dbReference type="InParanoid" id="F6RJK7"/>
<proteinExistence type="predicted"/>
<evidence type="ECO:0000256" key="2">
    <source>
        <dbReference type="ARBA" id="ARBA00022859"/>
    </source>
</evidence>
<dbReference type="eggNOG" id="ENOG502SA48">
    <property type="taxonomic scope" value="Eukaryota"/>
</dbReference>
<dbReference type="GO" id="GO:0007166">
    <property type="term" value="P:cell surface receptor signaling pathway"/>
    <property type="evidence" value="ECO:0000318"/>
    <property type="project" value="GO_Central"/>
</dbReference>
<dbReference type="GO" id="GO:0005886">
    <property type="term" value="C:plasma membrane"/>
    <property type="evidence" value="ECO:0000318"/>
    <property type="project" value="GO_Central"/>
</dbReference>
<dbReference type="InterPro" id="IPR013783">
    <property type="entry name" value="Ig-like_fold"/>
</dbReference>
<keyword evidence="6" id="KW-1185">Reference proteome</keyword>
<dbReference type="FunCoup" id="F6RJK7">
    <property type="interactions" value="649"/>
</dbReference>
<dbReference type="Ensembl" id="ENSMODT00000039842.2">
    <property type="protein sequence ID" value="ENSMODP00000038242.2"/>
    <property type="gene ID" value="ENSMODG00000025465.2"/>
</dbReference>
<dbReference type="HOGENOM" id="CLU_077975_9_4_1"/>
<dbReference type="PANTHER" id="PTHR23268:SF47">
    <property type="entry name" value="T CELL RECEPTOR BETA VARIABLE 11-1"/>
    <property type="match status" value="1"/>
</dbReference>
<sequence>MGTRILHWVSMFLLGAGITNAGVTQIPKQLIAETRQQVNLTCHPISGHNALYWYRQVPGKGIEMLIGFQNNEDFDKTGLPDQFIVKWPKSLPSTLTIQSTELKDSAVYLCASSPTTALQFQLLSIHKSLSSPSTSPQASSDLLLILPSQKWEAGLHFQLSPHSLTGGGRVLTLFFSIFFQLHVG</sequence>
<dbReference type="PROSITE" id="PS50835">
    <property type="entry name" value="IG_LIKE"/>
    <property type="match status" value="1"/>
</dbReference>
<protein>
    <recommendedName>
        <fullName evidence="4">Ig-like domain-containing protein</fullName>
    </recommendedName>
</protein>
<dbReference type="AlphaFoldDB" id="F6RJK7"/>
<evidence type="ECO:0000256" key="1">
    <source>
        <dbReference type="ARBA" id="ARBA00022729"/>
    </source>
</evidence>
<reference evidence="5" key="2">
    <citation type="submission" date="2025-08" db="UniProtKB">
        <authorList>
            <consortium name="Ensembl"/>
        </authorList>
    </citation>
    <scope>IDENTIFICATION</scope>
</reference>
<dbReference type="InterPro" id="IPR050413">
    <property type="entry name" value="TCR_beta_variable"/>
</dbReference>
<dbReference type="InterPro" id="IPR003599">
    <property type="entry name" value="Ig_sub"/>
</dbReference>
<dbReference type="InterPro" id="IPR013106">
    <property type="entry name" value="Ig_V-set"/>
</dbReference>
<dbReference type="SUPFAM" id="SSF48726">
    <property type="entry name" value="Immunoglobulin"/>
    <property type="match status" value="1"/>
</dbReference>
<feature type="domain" description="Ig-like" evidence="4">
    <location>
        <begin position="21"/>
        <end position="130"/>
    </location>
</feature>
<dbReference type="Pfam" id="PF07686">
    <property type="entry name" value="V-set"/>
    <property type="match status" value="1"/>
</dbReference>
<dbReference type="Bgee" id="ENSMODG00000025465">
    <property type="expression patterns" value="Expressed in blood and 3 other cell types or tissues"/>
</dbReference>
<evidence type="ECO:0000259" key="4">
    <source>
        <dbReference type="PROSITE" id="PS50835"/>
    </source>
</evidence>
<dbReference type="Proteomes" id="UP000002280">
    <property type="component" value="Chromosome 8"/>
</dbReference>
<evidence type="ECO:0000313" key="6">
    <source>
        <dbReference type="Proteomes" id="UP000002280"/>
    </source>
</evidence>
<dbReference type="SMART" id="SM00409">
    <property type="entry name" value="IG"/>
    <property type="match status" value="1"/>
</dbReference>
<keyword evidence="1 3" id="KW-0732">Signal</keyword>
<evidence type="ECO:0000256" key="3">
    <source>
        <dbReference type="SAM" id="SignalP"/>
    </source>
</evidence>
<reference evidence="5 6" key="1">
    <citation type="journal article" date="2007" name="Nature">
        <title>Genome of the marsupial Monodelphis domestica reveals innovation in non-coding sequences.</title>
        <authorList>
            <person name="Mikkelsen T.S."/>
            <person name="Wakefield M.J."/>
            <person name="Aken B."/>
            <person name="Amemiya C.T."/>
            <person name="Chang J.L."/>
            <person name="Duke S."/>
            <person name="Garber M."/>
            <person name="Gentles A.J."/>
            <person name="Goodstadt L."/>
            <person name="Heger A."/>
            <person name="Jurka J."/>
            <person name="Kamal M."/>
            <person name="Mauceli E."/>
            <person name="Searle S.M."/>
            <person name="Sharpe T."/>
            <person name="Baker M.L."/>
            <person name="Batzer M.A."/>
            <person name="Benos P.V."/>
            <person name="Belov K."/>
            <person name="Clamp M."/>
            <person name="Cook A."/>
            <person name="Cuff J."/>
            <person name="Das R."/>
            <person name="Davidow L."/>
            <person name="Deakin J.E."/>
            <person name="Fazzari M.J."/>
            <person name="Glass J.L."/>
            <person name="Grabherr M."/>
            <person name="Greally J.M."/>
            <person name="Gu W."/>
            <person name="Hore T.A."/>
            <person name="Huttley G.A."/>
            <person name="Kleber M."/>
            <person name="Jirtle R.L."/>
            <person name="Koina E."/>
            <person name="Lee J.T."/>
            <person name="Mahony S."/>
            <person name="Marra M.A."/>
            <person name="Miller R.D."/>
            <person name="Nicholls R.D."/>
            <person name="Oda M."/>
            <person name="Papenfuss A.T."/>
            <person name="Parra Z.E."/>
            <person name="Pollock D.D."/>
            <person name="Ray D.A."/>
            <person name="Schein J.E."/>
            <person name="Speed T.P."/>
            <person name="Thompson K."/>
            <person name="VandeBerg J.L."/>
            <person name="Wade C.M."/>
            <person name="Walker J.A."/>
            <person name="Waters P.D."/>
            <person name="Webber C."/>
            <person name="Weidman J.R."/>
            <person name="Xie X."/>
            <person name="Zody M.C."/>
            <person name="Baldwin J."/>
            <person name="Abdouelleil A."/>
            <person name="Abdulkadir J."/>
            <person name="Abebe A."/>
            <person name="Abera B."/>
            <person name="Abreu J."/>
            <person name="Acer S.C."/>
            <person name="Aftuck L."/>
            <person name="Alexander A."/>
            <person name="An P."/>
            <person name="Anderson E."/>
            <person name="Anderson S."/>
            <person name="Arachi H."/>
            <person name="Azer M."/>
            <person name="Bachantsang P."/>
            <person name="Barry A."/>
            <person name="Bayul T."/>
            <person name="Berlin A."/>
            <person name="Bessette D."/>
            <person name="Bloom T."/>
            <person name="Bloom T."/>
            <person name="Boguslavskiy L."/>
            <person name="Bonnet C."/>
            <person name="Boukhgalter B."/>
            <person name="Bourzgui I."/>
            <person name="Brown A."/>
            <person name="Cahill P."/>
            <person name="Channer S."/>
            <person name="Cheshatsang Y."/>
            <person name="Chuda L."/>
            <person name="Citroen M."/>
            <person name="Collymore A."/>
            <person name="Cooke P."/>
            <person name="Costello M."/>
            <person name="D'Aco K."/>
            <person name="Daza R."/>
            <person name="De Haan G."/>
            <person name="DeGray S."/>
            <person name="DeMaso C."/>
            <person name="Dhargay N."/>
            <person name="Dooley K."/>
            <person name="Dooley E."/>
            <person name="Doricent M."/>
            <person name="Dorje P."/>
            <person name="Dorjee K."/>
            <person name="Dupes A."/>
            <person name="Elong R."/>
            <person name="Falk J."/>
            <person name="Farina A."/>
            <person name="Faro S."/>
            <person name="Ferguson D."/>
            <person name="Fisher S."/>
            <person name="Foley C.D."/>
            <person name="Franke A."/>
            <person name="Friedrich D."/>
            <person name="Gadbois L."/>
            <person name="Gearin G."/>
            <person name="Gearin C.R."/>
            <person name="Giannoukos G."/>
            <person name="Goode T."/>
            <person name="Graham J."/>
            <person name="Grandbois E."/>
            <person name="Grewal S."/>
            <person name="Gyaltsen K."/>
            <person name="Hafez N."/>
            <person name="Hagos B."/>
            <person name="Hall J."/>
            <person name="Henson C."/>
            <person name="Hollinger A."/>
            <person name="Honan T."/>
            <person name="Huard M.D."/>
            <person name="Hughes L."/>
            <person name="Hurhula B."/>
            <person name="Husby M.E."/>
            <person name="Kamat A."/>
            <person name="Kanga B."/>
            <person name="Kashin S."/>
            <person name="Khazanovich D."/>
            <person name="Kisner P."/>
            <person name="Lance K."/>
            <person name="Lara M."/>
            <person name="Lee W."/>
            <person name="Lennon N."/>
            <person name="Letendre F."/>
            <person name="LeVine R."/>
            <person name="Lipovsky A."/>
            <person name="Liu X."/>
            <person name="Liu J."/>
            <person name="Liu S."/>
            <person name="Lokyitsang T."/>
            <person name="Lokyitsang Y."/>
            <person name="Lubonja R."/>
            <person name="Lui A."/>
            <person name="MacDonald P."/>
            <person name="Magnisalis V."/>
            <person name="Maru K."/>
            <person name="Matthews C."/>
            <person name="McCusker W."/>
            <person name="McDonough S."/>
            <person name="Mehta T."/>
            <person name="Meldrim J."/>
            <person name="Meneus L."/>
            <person name="Mihai O."/>
            <person name="Mihalev A."/>
            <person name="Mihova T."/>
            <person name="Mittelman R."/>
            <person name="Mlenga V."/>
            <person name="Montmayeur A."/>
            <person name="Mulrain L."/>
            <person name="Navidi A."/>
            <person name="Naylor J."/>
            <person name="Negash T."/>
            <person name="Nguyen T."/>
            <person name="Nguyen N."/>
            <person name="Nicol R."/>
            <person name="Norbu C."/>
            <person name="Norbu N."/>
            <person name="Novod N."/>
            <person name="O'Neill B."/>
            <person name="Osman S."/>
            <person name="Markiewicz E."/>
            <person name="Oyono O.L."/>
            <person name="Patti C."/>
            <person name="Phunkhang P."/>
            <person name="Pierre F."/>
            <person name="Priest M."/>
            <person name="Raghuraman S."/>
            <person name="Rege F."/>
            <person name="Reyes R."/>
            <person name="Rise C."/>
            <person name="Rogov P."/>
            <person name="Ross K."/>
            <person name="Ryan E."/>
            <person name="Settipalli S."/>
            <person name="Shea T."/>
            <person name="Sherpa N."/>
            <person name="Shi L."/>
            <person name="Shih D."/>
            <person name="Sparrow T."/>
            <person name="Spaulding J."/>
            <person name="Stalker J."/>
            <person name="Stange-Thomann N."/>
            <person name="Stavropoulos S."/>
            <person name="Stone C."/>
            <person name="Strader C."/>
            <person name="Tesfaye S."/>
            <person name="Thomson T."/>
            <person name="Thoulutsang Y."/>
            <person name="Thoulutsang D."/>
            <person name="Topham K."/>
            <person name="Topping I."/>
            <person name="Tsamla T."/>
            <person name="Vassiliev H."/>
            <person name="Vo A."/>
            <person name="Wangchuk T."/>
            <person name="Wangdi T."/>
            <person name="Weiand M."/>
            <person name="Wilkinson J."/>
            <person name="Wilson A."/>
            <person name="Yadav S."/>
            <person name="Young G."/>
            <person name="Yu Q."/>
            <person name="Zembek L."/>
            <person name="Zhong D."/>
            <person name="Zimmer A."/>
            <person name="Zwirko Z."/>
            <person name="Jaffe D.B."/>
            <person name="Alvarez P."/>
            <person name="Brockman W."/>
            <person name="Butler J."/>
            <person name="Chin C."/>
            <person name="Gnerre S."/>
            <person name="MacCallum I."/>
            <person name="Graves J.A."/>
            <person name="Ponting C.P."/>
            <person name="Breen M."/>
            <person name="Samollow P.B."/>
            <person name="Lander E.S."/>
            <person name="Lindblad-Toh K."/>
        </authorList>
    </citation>
    <scope>NUCLEOTIDE SEQUENCE [LARGE SCALE GENOMIC DNA]</scope>
</reference>
<dbReference type="PANTHER" id="PTHR23268">
    <property type="entry name" value="T-CELL RECEPTOR BETA CHAIN"/>
    <property type="match status" value="1"/>
</dbReference>
<dbReference type="STRING" id="13616.ENSMODP00000038242"/>
<keyword evidence="2" id="KW-0391">Immunity</keyword>
<feature type="signal peptide" evidence="3">
    <location>
        <begin position="1"/>
        <end position="21"/>
    </location>
</feature>
<feature type="chain" id="PRO_5023914455" description="Ig-like domain-containing protein" evidence="3">
    <location>
        <begin position="22"/>
        <end position="184"/>
    </location>
</feature>
<dbReference type="InterPro" id="IPR007110">
    <property type="entry name" value="Ig-like_dom"/>
</dbReference>
<dbReference type="OMA" id="ERPEKTY"/>
<evidence type="ECO:0000313" key="5">
    <source>
        <dbReference type="Ensembl" id="ENSMODP00000038242.2"/>
    </source>
</evidence>
<dbReference type="GeneTree" id="ENSGT00940000164371"/>
<dbReference type="SMART" id="SM00406">
    <property type="entry name" value="IGv"/>
    <property type="match status" value="1"/>
</dbReference>
<name>F6RJK7_MONDO</name>
<dbReference type="Gene3D" id="2.60.40.10">
    <property type="entry name" value="Immunoglobulins"/>
    <property type="match status" value="1"/>
</dbReference>
<dbReference type="InterPro" id="IPR036179">
    <property type="entry name" value="Ig-like_dom_sf"/>
</dbReference>
<organism evidence="5 6">
    <name type="scientific">Monodelphis domestica</name>
    <name type="common">Gray short-tailed opossum</name>
    <dbReference type="NCBI Taxonomy" id="13616"/>
    <lineage>
        <taxon>Eukaryota</taxon>
        <taxon>Metazoa</taxon>
        <taxon>Chordata</taxon>
        <taxon>Craniata</taxon>
        <taxon>Vertebrata</taxon>
        <taxon>Euteleostomi</taxon>
        <taxon>Mammalia</taxon>
        <taxon>Metatheria</taxon>
        <taxon>Didelphimorphia</taxon>
        <taxon>Didelphidae</taxon>
        <taxon>Monodelphis</taxon>
    </lineage>
</organism>
<reference evidence="5" key="3">
    <citation type="submission" date="2025-09" db="UniProtKB">
        <authorList>
            <consortium name="Ensembl"/>
        </authorList>
    </citation>
    <scope>IDENTIFICATION</scope>
</reference>
<accession>F6RJK7</accession>